<dbReference type="Proteomes" id="UP001550044">
    <property type="component" value="Unassembled WGS sequence"/>
</dbReference>
<dbReference type="InterPro" id="IPR050266">
    <property type="entry name" value="AB_hydrolase_sf"/>
</dbReference>
<dbReference type="SUPFAM" id="SSF53474">
    <property type="entry name" value="alpha/beta-Hydrolases"/>
    <property type="match status" value="1"/>
</dbReference>
<dbReference type="EMBL" id="JBEXIP010000043">
    <property type="protein sequence ID" value="MET8437756.1"/>
    <property type="molecule type" value="Genomic_DNA"/>
</dbReference>
<dbReference type="PANTHER" id="PTHR43798:SF31">
    <property type="entry name" value="AB HYDROLASE SUPERFAMILY PROTEIN YCLE"/>
    <property type="match status" value="1"/>
</dbReference>
<name>A0ABV2UIS9_9ACTN</name>
<sequence length="284" mass="30759">MGTRKRGSIVTNDGVDIHYMEAGDGDVIVLLPGFSQSAAEYGKQLDGLSDSYHVLAVDHRGHGESGKPAYGYRISRLAADLRAFLLALDIRDATLLGRSLGCAVIWSYWDLYGSDRIKRLILVDQGPVAVEELVPGERAEQLGAIFTMEKALGIAAGLRGSQALETSRAVVGMLHTPELSDEDAEWLLQQNLLLPREYAATLHLDYCGNDWRDVLPRITVPTLVVGGAASVISPDVAKGVAECIPLSVVRIFSASEKGSHLMFWENSELFNSVVSGFMETGTVQ</sequence>
<proteinExistence type="predicted"/>
<dbReference type="Pfam" id="PF00561">
    <property type="entry name" value="Abhydrolase_1"/>
    <property type="match status" value="1"/>
</dbReference>
<accession>A0ABV2UIS9</accession>
<reference evidence="3 4" key="1">
    <citation type="submission" date="2024-06" db="EMBL/GenBank/DDBJ databases">
        <title>The Natural Products Discovery Center: Release of the First 8490 Sequenced Strains for Exploring Actinobacteria Biosynthetic Diversity.</title>
        <authorList>
            <person name="Kalkreuter E."/>
            <person name="Kautsar S.A."/>
            <person name="Yang D."/>
            <person name="Bader C.D."/>
            <person name="Teijaro C.N."/>
            <person name="Fluegel L."/>
            <person name="Davis C.M."/>
            <person name="Simpson J.R."/>
            <person name="Lauterbach L."/>
            <person name="Steele A.D."/>
            <person name="Gui C."/>
            <person name="Meng S."/>
            <person name="Li G."/>
            <person name="Viehrig K."/>
            <person name="Ye F."/>
            <person name="Su P."/>
            <person name="Kiefer A.F."/>
            <person name="Nichols A."/>
            <person name="Cepeda A.J."/>
            <person name="Yan W."/>
            <person name="Fan B."/>
            <person name="Jiang Y."/>
            <person name="Adhikari A."/>
            <person name="Zheng C.-J."/>
            <person name="Schuster L."/>
            <person name="Cowan T.M."/>
            <person name="Smanski M.J."/>
            <person name="Chevrette M.G."/>
            <person name="De Carvalho L.P.S."/>
            <person name="Shen B."/>
        </authorList>
    </citation>
    <scope>NUCLEOTIDE SEQUENCE [LARGE SCALE GENOMIC DNA]</scope>
    <source>
        <strain evidence="3 4">NPDC005137</strain>
    </source>
</reference>
<dbReference type="InterPro" id="IPR000073">
    <property type="entry name" value="AB_hydrolase_1"/>
</dbReference>
<evidence type="ECO:0000256" key="1">
    <source>
        <dbReference type="ARBA" id="ARBA00022801"/>
    </source>
</evidence>
<dbReference type="PANTHER" id="PTHR43798">
    <property type="entry name" value="MONOACYLGLYCEROL LIPASE"/>
    <property type="match status" value="1"/>
</dbReference>
<dbReference type="InterPro" id="IPR029058">
    <property type="entry name" value="AB_hydrolase_fold"/>
</dbReference>
<organism evidence="3 4">
    <name type="scientific">Streptomyces sp. 900116325</name>
    <dbReference type="NCBI Taxonomy" id="3154295"/>
    <lineage>
        <taxon>Bacteria</taxon>
        <taxon>Bacillati</taxon>
        <taxon>Actinomycetota</taxon>
        <taxon>Actinomycetes</taxon>
        <taxon>Kitasatosporales</taxon>
        <taxon>Streptomycetaceae</taxon>
        <taxon>Streptomyces</taxon>
    </lineage>
</organism>
<keyword evidence="4" id="KW-1185">Reference proteome</keyword>
<evidence type="ECO:0000259" key="2">
    <source>
        <dbReference type="Pfam" id="PF00561"/>
    </source>
</evidence>
<evidence type="ECO:0000313" key="3">
    <source>
        <dbReference type="EMBL" id="MET8437756.1"/>
    </source>
</evidence>
<dbReference type="RefSeq" id="WP_356712345.1">
    <property type="nucleotide sequence ID" value="NZ_JBEXIP010000043.1"/>
</dbReference>
<feature type="domain" description="AB hydrolase-1" evidence="2">
    <location>
        <begin position="27"/>
        <end position="133"/>
    </location>
</feature>
<dbReference type="Gene3D" id="3.40.50.1820">
    <property type="entry name" value="alpha/beta hydrolase"/>
    <property type="match status" value="1"/>
</dbReference>
<keyword evidence="1 3" id="KW-0378">Hydrolase</keyword>
<evidence type="ECO:0000313" key="4">
    <source>
        <dbReference type="Proteomes" id="UP001550044"/>
    </source>
</evidence>
<dbReference type="GO" id="GO:0016787">
    <property type="term" value="F:hydrolase activity"/>
    <property type="evidence" value="ECO:0007669"/>
    <property type="project" value="UniProtKB-KW"/>
</dbReference>
<gene>
    <name evidence="3" type="ORF">ABZV61_34370</name>
</gene>
<protein>
    <submittedName>
        <fullName evidence="3">Alpha/beta hydrolase</fullName>
    </submittedName>
</protein>
<comment type="caution">
    <text evidence="3">The sequence shown here is derived from an EMBL/GenBank/DDBJ whole genome shotgun (WGS) entry which is preliminary data.</text>
</comment>